<dbReference type="Proteomes" id="UP000070444">
    <property type="component" value="Unassembled WGS sequence"/>
</dbReference>
<gene>
    <name evidence="1" type="ORF">CONCODRAFT_7969</name>
</gene>
<protein>
    <submittedName>
        <fullName evidence="1">Uncharacterized protein</fullName>
    </submittedName>
</protein>
<keyword evidence="2" id="KW-1185">Reference proteome</keyword>
<evidence type="ECO:0000313" key="1">
    <source>
        <dbReference type="EMBL" id="KXN69558.1"/>
    </source>
</evidence>
<sequence length="81" mass="9049">MNLSFLESLNLNLTPMTPKIKYFDILPLAKKFSIVNFTPSIVAIADNTLSIVSVEQLVRAINQASVPLKYTVNNNLKDQII</sequence>
<proteinExistence type="predicted"/>
<organism evidence="1 2">
    <name type="scientific">Conidiobolus coronatus (strain ATCC 28846 / CBS 209.66 / NRRL 28638)</name>
    <name type="common">Delacroixia coronata</name>
    <dbReference type="NCBI Taxonomy" id="796925"/>
    <lineage>
        <taxon>Eukaryota</taxon>
        <taxon>Fungi</taxon>
        <taxon>Fungi incertae sedis</taxon>
        <taxon>Zoopagomycota</taxon>
        <taxon>Entomophthoromycotina</taxon>
        <taxon>Entomophthoromycetes</taxon>
        <taxon>Entomophthorales</taxon>
        <taxon>Ancylistaceae</taxon>
        <taxon>Conidiobolus</taxon>
    </lineage>
</organism>
<evidence type="ECO:0000313" key="2">
    <source>
        <dbReference type="Proteomes" id="UP000070444"/>
    </source>
</evidence>
<accession>A0A137P3I6</accession>
<name>A0A137P3I6_CONC2</name>
<dbReference type="EMBL" id="KQ964530">
    <property type="protein sequence ID" value="KXN69558.1"/>
    <property type="molecule type" value="Genomic_DNA"/>
</dbReference>
<dbReference type="AlphaFoldDB" id="A0A137P3I6"/>
<reference evidence="1 2" key="1">
    <citation type="journal article" date="2015" name="Genome Biol. Evol.">
        <title>Phylogenomic analyses indicate that early fungi evolved digesting cell walls of algal ancestors of land plants.</title>
        <authorList>
            <person name="Chang Y."/>
            <person name="Wang S."/>
            <person name="Sekimoto S."/>
            <person name="Aerts A.L."/>
            <person name="Choi C."/>
            <person name="Clum A."/>
            <person name="LaButti K.M."/>
            <person name="Lindquist E.A."/>
            <person name="Yee Ngan C."/>
            <person name="Ohm R.A."/>
            <person name="Salamov A.A."/>
            <person name="Grigoriev I.V."/>
            <person name="Spatafora J.W."/>
            <person name="Berbee M.L."/>
        </authorList>
    </citation>
    <scope>NUCLEOTIDE SEQUENCE [LARGE SCALE GENOMIC DNA]</scope>
    <source>
        <strain evidence="1 2">NRRL 28638</strain>
    </source>
</reference>